<evidence type="ECO:0000256" key="6">
    <source>
        <dbReference type="ARBA" id="ARBA00022840"/>
    </source>
</evidence>
<dbReference type="HAMAP" id="MF_01227">
    <property type="entry name" value="PyrG"/>
    <property type="match status" value="1"/>
</dbReference>
<keyword evidence="6 11" id="KW-0067">ATP-binding</keyword>
<evidence type="ECO:0000256" key="4">
    <source>
        <dbReference type="ARBA" id="ARBA00022723"/>
    </source>
</evidence>
<dbReference type="NCBIfam" id="NF003792">
    <property type="entry name" value="PRK05380.1"/>
    <property type="match status" value="1"/>
</dbReference>
<dbReference type="InterPro" id="IPR017926">
    <property type="entry name" value="GATASE"/>
</dbReference>
<evidence type="ECO:0000256" key="5">
    <source>
        <dbReference type="ARBA" id="ARBA00022741"/>
    </source>
</evidence>
<keyword evidence="9 11" id="KW-0665">Pyrimidine biosynthesis</keyword>
<feature type="binding site" evidence="11">
    <location>
        <position position="71"/>
    </location>
    <ligand>
        <name>Mg(2+)</name>
        <dbReference type="ChEBI" id="CHEBI:18420"/>
    </ligand>
</feature>
<keyword evidence="15" id="KW-1185">Reference proteome</keyword>
<evidence type="ECO:0000256" key="3">
    <source>
        <dbReference type="ARBA" id="ARBA00022598"/>
    </source>
</evidence>
<dbReference type="CDD" id="cd03113">
    <property type="entry name" value="CTPS_N"/>
    <property type="match status" value="1"/>
</dbReference>
<feature type="active site" evidence="11">
    <location>
        <position position="508"/>
    </location>
</feature>
<dbReference type="EC" id="6.3.4.2" evidence="11"/>
<feature type="binding site" evidence="11">
    <location>
        <position position="224"/>
    </location>
    <ligand>
        <name>CTP</name>
        <dbReference type="ChEBI" id="CHEBI:37563"/>
        <note>allosteric inhibitor</note>
    </ligand>
</feature>
<evidence type="ECO:0000313" key="14">
    <source>
        <dbReference type="EMBL" id="GAK47363.1"/>
    </source>
</evidence>
<dbReference type="Pfam" id="PF06418">
    <property type="entry name" value="CTP_synth_N"/>
    <property type="match status" value="1"/>
</dbReference>
<dbReference type="SUPFAM" id="SSF52317">
    <property type="entry name" value="Class I glutamine amidotransferase-like"/>
    <property type="match status" value="1"/>
</dbReference>
<evidence type="ECO:0000256" key="8">
    <source>
        <dbReference type="ARBA" id="ARBA00022962"/>
    </source>
</evidence>
<dbReference type="GO" id="GO:0046872">
    <property type="term" value="F:metal ion binding"/>
    <property type="evidence" value="ECO:0007669"/>
    <property type="project" value="UniProtKB-KW"/>
</dbReference>
<name>A0A081BH45_9LACO</name>
<dbReference type="STRING" id="1291743.LOSG293_050330"/>
<dbReference type="GO" id="GO:0004359">
    <property type="term" value="F:glutaminase activity"/>
    <property type="evidence" value="ECO:0007669"/>
    <property type="project" value="RHEA"/>
</dbReference>
<organism evidence="14 15">
    <name type="scientific">Secundilactobacillus oryzae JCM 18671</name>
    <dbReference type="NCBI Taxonomy" id="1291743"/>
    <lineage>
        <taxon>Bacteria</taxon>
        <taxon>Bacillati</taxon>
        <taxon>Bacillota</taxon>
        <taxon>Bacilli</taxon>
        <taxon>Lactobacillales</taxon>
        <taxon>Lactobacillaceae</taxon>
        <taxon>Secundilactobacillus</taxon>
    </lineage>
</organism>
<feature type="binding site" evidence="11">
    <location>
        <position position="13"/>
    </location>
    <ligand>
        <name>UTP</name>
        <dbReference type="ChEBI" id="CHEBI:46398"/>
    </ligand>
</feature>
<feature type="domain" description="CTP synthase N-terminal" evidence="13">
    <location>
        <begin position="3"/>
        <end position="267"/>
    </location>
</feature>
<feature type="binding site" evidence="11">
    <location>
        <position position="405"/>
    </location>
    <ligand>
        <name>L-glutamine</name>
        <dbReference type="ChEBI" id="CHEBI:58359"/>
    </ligand>
</feature>
<dbReference type="FunFam" id="3.40.50.300:FF:000009">
    <property type="entry name" value="CTP synthase"/>
    <property type="match status" value="1"/>
</dbReference>
<dbReference type="eggNOG" id="COG0504">
    <property type="taxonomic scope" value="Bacteria"/>
</dbReference>
<dbReference type="InterPro" id="IPR029062">
    <property type="entry name" value="Class_I_gatase-like"/>
</dbReference>
<feature type="binding site" evidence="11">
    <location>
        <position position="141"/>
    </location>
    <ligand>
        <name>Mg(2+)</name>
        <dbReference type="ChEBI" id="CHEBI:18420"/>
    </ligand>
</feature>
<feature type="binding site" evidence="11">
    <location>
        <begin position="188"/>
        <end position="193"/>
    </location>
    <ligand>
        <name>CTP</name>
        <dbReference type="ChEBI" id="CHEBI:37563"/>
        <note>allosteric inhibitor</note>
    </ligand>
</feature>
<gene>
    <name evidence="11 14" type="primary">pyrG</name>
    <name evidence="14" type="ORF">LOSG293_050330</name>
</gene>
<keyword evidence="7 11" id="KW-0460">Magnesium</keyword>
<evidence type="ECO:0000256" key="1">
    <source>
        <dbReference type="ARBA" id="ARBA00005171"/>
    </source>
</evidence>
<dbReference type="CDD" id="cd01746">
    <property type="entry name" value="GATase1_CTP_Synthase"/>
    <property type="match status" value="1"/>
</dbReference>
<dbReference type="InterPro" id="IPR004468">
    <property type="entry name" value="CTP_synthase"/>
</dbReference>
<protein>
    <recommendedName>
        <fullName evidence="11">CTP synthase</fullName>
        <ecNumber evidence="11">6.3.4.2</ecNumber>
    </recommendedName>
    <alternativeName>
        <fullName evidence="11">Cytidine 5'-triphosphate synthase</fullName>
    </alternativeName>
    <alternativeName>
        <fullName evidence="11">Cytidine triphosphate synthetase</fullName>
        <shortName evidence="11">CTP synthetase</shortName>
        <shortName evidence="11">CTPS</shortName>
    </alternativeName>
    <alternativeName>
        <fullName evidence="11">UTP--ammonia ligase</fullName>
    </alternativeName>
</protein>
<dbReference type="InterPro" id="IPR027417">
    <property type="entry name" value="P-loop_NTPase"/>
</dbReference>
<comment type="subunit">
    <text evidence="11">Homotetramer.</text>
</comment>
<dbReference type="GO" id="GO:0044210">
    <property type="term" value="P:'de novo' CTP biosynthetic process"/>
    <property type="evidence" value="ECO:0007669"/>
    <property type="project" value="UniProtKB-UniRule"/>
</dbReference>
<keyword evidence="8 11" id="KW-0315">Glutamine amidotransferase</keyword>
<dbReference type="GO" id="GO:0097268">
    <property type="term" value="C:cytoophidium"/>
    <property type="evidence" value="ECO:0007669"/>
    <property type="project" value="UniProtKB-ARBA"/>
</dbReference>
<proteinExistence type="inferred from homology"/>
<feature type="active site" description="Nucleophile; for glutamine hydrolysis" evidence="11">
    <location>
        <position position="381"/>
    </location>
</feature>
<accession>A0A081BH45</accession>
<evidence type="ECO:0000259" key="13">
    <source>
        <dbReference type="Pfam" id="PF06418"/>
    </source>
</evidence>
<dbReference type="PANTHER" id="PTHR11550:SF0">
    <property type="entry name" value="CTP SYNTHASE-RELATED"/>
    <property type="match status" value="1"/>
</dbReference>
<keyword evidence="5 11" id="KW-0547">Nucleotide-binding</keyword>
<dbReference type="Gene3D" id="3.40.50.300">
    <property type="entry name" value="P-loop containing nucleotide triphosphate hydrolases"/>
    <property type="match status" value="1"/>
</dbReference>
<comment type="catalytic activity">
    <reaction evidence="10 11">
        <text>UTP + L-glutamine + ATP + H2O = CTP + L-glutamate + ADP + phosphate + 2 H(+)</text>
        <dbReference type="Rhea" id="RHEA:26426"/>
        <dbReference type="ChEBI" id="CHEBI:15377"/>
        <dbReference type="ChEBI" id="CHEBI:15378"/>
        <dbReference type="ChEBI" id="CHEBI:29985"/>
        <dbReference type="ChEBI" id="CHEBI:30616"/>
        <dbReference type="ChEBI" id="CHEBI:37563"/>
        <dbReference type="ChEBI" id="CHEBI:43474"/>
        <dbReference type="ChEBI" id="CHEBI:46398"/>
        <dbReference type="ChEBI" id="CHEBI:58359"/>
        <dbReference type="ChEBI" id="CHEBI:456216"/>
        <dbReference type="EC" id="6.3.4.2"/>
    </reaction>
</comment>
<comment type="similarity">
    <text evidence="2 11">Belongs to the CTP synthase family.</text>
</comment>
<dbReference type="UniPathway" id="UPA00159">
    <property type="reaction ID" value="UER00277"/>
</dbReference>
<keyword evidence="3 11" id="KW-0436">Ligase</keyword>
<comment type="catalytic activity">
    <reaction evidence="11">
        <text>L-glutamine + H2O = L-glutamate + NH4(+)</text>
        <dbReference type="Rhea" id="RHEA:15889"/>
        <dbReference type="ChEBI" id="CHEBI:15377"/>
        <dbReference type="ChEBI" id="CHEBI:28938"/>
        <dbReference type="ChEBI" id="CHEBI:29985"/>
        <dbReference type="ChEBI" id="CHEBI:58359"/>
    </reaction>
</comment>
<dbReference type="EMBL" id="BBJM01000005">
    <property type="protein sequence ID" value="GAK47363.1"/>
    <property type="molecule type" value="Genomic_DNA"/>
</dbReference>
<feature type="binding site" evidence="11">
    <location>
        <position position="463"/>
    </location>
    <ligand>
        <name>L-glutamine</name>
        <dbReference type="ChEBI" id="CHEBI:58359"/>
    </ligand>
</feature>
<evidence type="ECO:0000313" key="15">
    <source>
        <dbReference type="Proteomes" id="UP000028700"/>
    </source>
</evidence>
<dbReference type="NCBIfam" id="TIGR00337">
    <property type="entry name" value="PyrG"/>
    <property type="match status" value="1"/>
</dbReference>
<dbReference type="AlphaFoldDB" id="A0A081BH45"/>
<feature type="binding site" evidence="11">
    <location>
        <begin position="14"/>
        <end position="19"/>
    </location>
    <ligand>
        <name>ATP</name>
        <dbReference type="ChEBI" id="CHEBI:30616"/>
    </ligand>
</feature>
<feature type="binding site" evidence="11">
    <location>
        <position position="354"/>
    </location>
    <ligand>
        <name>L-glutamine</name>
        <dbReference type="ChEBI" id="CHEBI:58359"/>
    </ligand>
</feature>
<dbReference type="FunFam" id="3.40.50.880:FF:000002">
    <property type="entry name" value="CTP synthase"/>
    <property type="match status" value="1"/>
</dbReference>
<dbReference type="GO" id="GO:0042802">
    <property type="term" value="F:identical protein binding"/>
    <property type="evidence" value="ECO:0007669"/>
    <property type="project" value="TreeGrafter"/>
</dbReference>
<dbReference type="SUPFAM" id="SSF52540">
    <property type="entry name" value="P-loop containing nucleoside triphosphate hydrolases"/>
    <property type="match status" value="1"/>
</dbReference>
<evidence type="ECO:0000256" key="10">
    <source>
        <dbReference type="ARBA" id="ARBA00047781"/>
    </source>
</evidence>
<feature type="binding site" evidence="11">
    <location>
        <position position="54"/>
    </location>
    <ligand>
        <name>L-glutamine</name>
        <dbReference type="ChEBI" id="CHEBI:58359"/>
    </ligand>
</feature>
<evidence type="ECO:0000256" key="9">
    <source>
        <dbReference type="ARBA" id="ARBA00022975"/>
    </source>
</evidence>
<comment type="function">
    <text evidence="11">Catalyzes the ATP-dependent amination of UTP to CTP with either L-glutamine or ammonia as the source of nitrogen. Regulates intracellular CTP levels through interactions with the four ribonucleotide triphosphates.</text>
</comment>
<evidence type="ECO:0000256" key="11">
    <source>
        <dbReference type="HAMAP-Rule" id="MF_01227"/>
    </source>
</evidence>
<feature type="active site" evidence="11">
    <location>
        <position position="510"/>
    </location>
</feature>
<dbReference type="Gene3D" id="3.40.50.880">
    <property type="match status" value="1"/>
</dbReference>
<comment type="caution">
    <text evidence="14">The sequence shown here is derived from an EMBL/GenBank/DDBJ whole genome shotgun (WGS) entry which is preliminary data.</text>
</comment>
<comment type="catalytic activity">
    <reaction evidence="11">
        <text>UTP + NH4(+) + ATP = CTP + ADP + phosphate + 2 H(+)</text>
        <dbReference type="Rhea" id="RHEA:16597"/>
        <dbReference type="ChEBI" id="CHEBI:15378"/>
        <dbReference type="ChEBI" id="CHEBI:28938"/>
        <dbReference type="ChEBI" id="CHEBI:30616"/>
        <dbReference type="ChEBI" id="CHEBI:37563"/>
        <dbReference type="ChEBI" id="CHEBI:43474"/>
        <dbReference type="ChEBI" id="CHEBI:46398"/>
        <dbReference type="ChEBI" id="CHEBI:456216"/>
    </reaction>
</comment>
<feature type="binding site" evidence="11">
    <location>
        <position position="224"/>
    </location>
    <ligand>
        <name>UTP</name>
        <dbReference type="ChEBI" id="CHEBI:46398"/>
    </ligand>
</feature>
<dbReference type="Proteomes" id="UP000028700">
    <property type="component" value="Unassembled WGS sequence"/>
</dbReference>
<feature type="binding site" evidence="11">
    <location>
        <begin position="188"/>
        <end position="193"/>
    </location>
    <ligand>
        <name>UTP</name>
        <dbReference type="ChEBI" id="CHEBI:46398"/>
    </ligand>
</feature>
<feature type="region of interest" description="Amidoligase domain" evidence="11">
    <location>
        <begin position="1"/>
        <end position="267"/>
    </location>
</feature>
<keyword evidence="4 11" id="KW-0479">Metal-binding</keyword>
<evidence type="ECO:0000256" key="7">
    <source>
        <dbReference type="ARBA" id="ARBA00022842"/>
    </source>
</evidence>
<dbReference type="Pfam" id="PF00117">
    <property type="entry name" value="GATase"/>
    <property type="match status" value="1"/>
</dbReference>
<feature type="binding site" evidence="11">
    <location>
        <begin position="148"/>
        <end position="150"/>
    </location>
    <ligand>
        <name>CTP</name>
        <dbReference type="ChEBI" id="CHEBI:37563"/>
        <note>allosteric inhibitor</note>
    </ligand>
</feature>
<feature type="domain" description="Glutamine amidotransferase" evidence="12">
    <location>
        <begin position="303"/>
        <end position="526"/>
    </location>
</feature>
<reference evidence="14" key="1">
    <citation type="journal article" date="2014" name="Genome Announc.">
        <title>Draft Genome Sequence of Lactobacillus oryzae Strain SG293T.</title>
        <authorList>
            <person name="Tanizawa Y."/>
            <person name="Fujisawa T."/>
            <person name="Mochizuki T."/>
            <person name="Kaminuma E."/>
            <person name="Nakamura Y."/>
            <person name="Tohno M."/>
        </authorList>
    </citation>
    <scope>NUCLEOTIDE SEQUENCE [LARGE SCALE GENOMIC DNA]</scope>
    <source>
        <strain evidence="14">SG293</strain>
    </source>
</reference>
<dbReference type="RefSeq" id="WP_034526549.1">
    <property type="nucleotide sequence ID" value="NZ_BBAZ01000005.1"/>
</dbReference>
<feature type="binding site" evidence="11">
    <location>
        <position position="13"/>
    </location>
    <ligand>
        <name>CTP</name>
        <dbReference type="ChEBI" id="CHEBI:37563"/>
        <note>allosteric inhibitor</note>
    </ligand>
</feature>
<evidence type="ECO:0000259" key="12">
    <source>
        <dbReference type="Pfam" id="PF00117"/>
    </source>
</evidence>
<dbReference type="GO" id="GO:0003883">
    <property type="term" value="F:CTP synthase activity"/>
    <property type="evidence" value="ECO:0007669"/>
    <property type="project" value="UniProtKB-UniRule"/>
</dbReference>
<dbReference type="GO" id="GO:0019856">
    <property type="term" value="P:pyrimidine nucleobase biosynthetic process"/>
    <property type="evidence" value="ECO:0007669"/>
    <property type="project" value="TreeGrafter"/>
</dbReference>
<comment type="pathway">
    <text evidence="1 11">Pyrimidine metabolism; CTP biosynthesis via de novo pathway; CTP from UDP: step 2/2.</text>
</comment>
<sequence length="535" mass="59495">MTKYIFVTGGVVSSLGKGIVAASLGRLLKNRGLKVTIQKFDPYINVDPGTMNPYQHGEVFVTDDGTETDLDLGHYERFIDNNLNKYSNVTTGKIYSEVLQKERHGDYLGATVQVIPHITGMIKEKIMRAGKTLDADIVITEIGGTVGDIESLPFLEAIRQMKAEVGDDNVIYIHTTLIPYLRAAGEMKTKPTQHSVKELRGLGIQPNILVVRTEESITDDMRRKIALFCDVKPEAVIESKDAPTLYSIPLRLQEQNMDQLVIDHLKLKAPKADMTEWANLENHVQNLKKTFKIALVGKYVGLHDAYISVAEALKHAGYPVDADIDLQMVDSENITEDNVKSIIGDADGIIVPGGFGDRGIEGMITAIQYARENNVPFLGICLGMQMASVEFARHVLGYQDANSTEMNPNVAHKIIDLMADQEDIHDMGGTQRLGLYPCKLVPGTKAAAAYDNKAEIGERHRHRYEFNNAYRDEMTAKGLVFSGTSPDNHLVEVIEYPENDFFVAAQYHPEFLSRPTKPEGLFRDFIATVDKQLAK</sequence>
<comment type="miscellaneous">
    <text evidence="11">CTPSs have evolved a hybrid strategy for distinguishing between UTP and CTP. The overlapping regions of the product feedback inhibitory and substrate sites recognize a common feature in both compounds, the triphosphate moiety. To differentiate isosteric substrate and product pyrimidine rings, an additional pocket far from the expected kinase/ligase catalytic site, specifically recognizes the cytosine and ribose portions of the product inhibitor.</text>
</comment>
<evidence type="ECO:0000256" key="2">
    <source>
        <dbReference type="ARBA" id="ARBA00007533"/>
    </source>
</evidence>
<dbReference type="InterPro" id="IPR017456">
    <property type="entry name" value="CTP_synthase_N"/>
</dbReference>
<dbReference type="InterPro" id="IPR033828">
    <property type="entry name" value="GATase1_CTP_Synthase"/>
</dbReference>
<dbReference type="PROSITE" id="PS51273">
    <property type="entry name" value="GATASE_TYPE_1"/>
    <property type="match status" value="1"/>
</dbReference>
<dbReference type="GO" id="GO:0005829">
    <property type="term" value="C:cytosol"/>
    <property type="evidence" value="ECO:0007669"/>
    <property type="project" value="TreeGrafter"/>
</dbReference>
<dbReference type="PANTHER" id="PTHR11550">
    <property type="entry name" value="CTP SYNTHASE"/>
    <property type="match status" value="1"/>
</dbReference>
<dbReference type="GO" id="GO:0005524">
    <property type="term" value="F:ATP binding"/>
    <property type="evidence" value="ECO:0007669"/>
    <property type="project" value="UniProtKB-KW"/>
</dbReference>
<dbReference type="OrthoDB" id="9801107at2"/>
<feature type="binding site" evidence="11">
    <location>
        <begin position="240"/>
        <end position="242"/>
    </location>
    <ligand>
        <name>ATP</name>
        <dbReference type="ChEBI" id="CHEBI:30616"/>
    </ligand>
</feature>
<feature type="binding site" evidence="11">
    <location>
        <position position="71"/>
    </location>
    <ligand>
        <name>ATP</name>
        <dbReference type="ChEBI" id="CHEBI:30616"/>
    </ligand>
</feature>
<comment type="activity regulation">
    <text evidence="11">Allosterically activated by GTP, when glutamine is the substrate; GTP has no effect on the reaction when ammonia is the substrate. The allosteric effector GTP functions by stabilizing the protein conformation that binds the tetrahedral intermediate(s) formed during glutamine hydrolysis. Inhibited by the product CTP, via allosteric rather than competitive inhibition.</text>
</comment>
<feature type="binding site" evidence="11">
    <location>
        <begin position="382"/>
        <end position="385"/>
    </location>
    <ligand>
        <name>L-glutamine</name>
        <dbReference type="ChEBI" id="CHEBI:58359"/>
    </ligand>
</feature>